<organism evidence="2 3">
    <name type="scientific">Discina gigas</name>
    <dbReference type="NCBI Taxonomy" id="1032678"/>
    <lineage>
        <taxon>Eukaryota</taxon>
        <taxon>Fungi</taxon>
        <taxon>Dikarya</taxon>
        <taxon>Ascomycota</taxon>
        <taxon>Pezizomycotina</taxon>
        <taxon>Pezizomycetes</taxon>
        <taxon>Pezizales</taxon>
        <taxon>Discinaceae</taxon>
        <taxon>Discina</taxon>
    </lineage>
</organism>
<proteinExistence type="predicted"/>
<evidence type="ECO:0000313" key="3">
    <source>
        <dbReference type="Proteomes" id="UP001447188"/>
    </source>
</evidence>
<gene>
    <name evidence="2" type="ORF">Q9L58_009544</name>
</gene>
<keyword evidence="3" id="KW-1185">Reference proteome</keyword>
<dbReference type="Proteomes" id="UP001447188">
    <property type="component" value="Unassembled WGS sequence"/>
</dbReference>
<dbReference type="EMBL" id="JBBBZM010000232">
    <property type="protein sequence ID" value="KAL0631586.1"/>
    <property type="molecule type" value="Genomic_DNA"/>
</dbReference>
<feature type="region of interest" description="Disordered" evidence="1">
    <location>
        <begin position="1"/>
        <end position="39"/>
    </location>
</feature>
<evidence type="ECO:0000256" key="1">
    <source>
        <dbReference type="SAM" id="MobiDB-lite"/>
    </source>
</evidence>
<feature type="compositionally biased region" description="Pro residues" evidence="1">
    <location>
        <begin position="22"/>
        <end position="38"/>
    </location>
</feature>
<protein>
    <submittedName>
        <fullName evidence="2">Uncharacterized protein</fullName>
    </submittedName>
</protein>
<sequence length="102" mass="11014">MPSASPPTGLKLTVLASSTSAKPPPPSTRPSSISPPPPDYDHSAITWYIRARDWGYDIGEMNELIIPLLPPKFRVLAYKLIWCSGSNTGTGCKSSKEPDTSI</sequence>
<accession>A0ABR3G7N1</accession>
<evidence type="ECO:0000313" key="2">
    <source>
        <dbReference type="EMBL" id="KAL0631586.1"/>
    </source>
</evidence>
<name>A0ABR3G7N1_9PEZI</name>
<reference evidence="2 3" key="1">
    <citation type="submission" date="2024-02" db="EMBL/GenBank/DDBJ databases">
        <title>Discinaceae phylogenomics.</title>
        <authorList>
            <person name="Dirks A.C."/>
            <person name="James T.Y."/>
        </authorList>
    </citation>
    <scope>NUCLEOTIDE SEQUENCE [LARGE SCALE GENOMIC DNA]</scope>
    <source>
        <strain evidence="2 3">ACD0624</strain>
    </source>
</reference>
<comment type="caution">
    <text evidence="2">The sequence shown here is derived from an EMBL/GenBank/DDBJ whole genome shotgun (WGS) entry which is preliminary data.</text>
</comment>